<organism evidence="2 3">
    <name type="scientific">Desulfurispira natronophila</name>
    <dbReference type="NCBI Taxonomy" id="682562"/>
    <lineage>
        <taxon>Bacteria</taxon>
        <taxon>Pseudomonadati</taxon>
        <taxon>Chrysiogenota</taxon>
        <taxon>Chrysiogenia</taxon>
        <taxon>Chrysiogenales</taxon>
        <taxon>Chrysiogenaceae</taxon>
        <taxon>Desulfurispira</taxon>
    </lineage>
</organism>
<keyword evidence="3" id="KW-1185">Reference proteome</keyword>
<dbReference type="InterPro" id="IPR003837">
    <property type="entry name" value="GatC"/>
</dbReference>
<dbReference type="SUPFAM" id="SSF141000">
    <property type="entry name" value="Glu-tRNAGln amidotransferase C subunit"/>
    <property type="match status" value="1"/>
</dbReference>
<dbReference type="EC" id="6.3.5.-" evidence="1"/>
<dbReference type="HAMAP" id="MF_00122">
    <property type="entry name" value="GatC"/>
    <property type="match status" value="1"/>
</dbReference>
<dbReference type="EMBL" id="JACHID010000002">
    <property type="protein sequence ID" value="MBB5021108.1"/>
    <property type="molecule type" value="Genomic_DNA"/>
</dbReference>
<dbReference type="AlphaFoldDB" id="A0A7W8DGD0"/>
<keyword evidence="1" id="KW-0547">Nucleotide-binding</keyword>
<dbReference type="InterPro" id="IPR036113">
    <property type="entry name" value="Asp/Glu-ADT_sf_sub_c"/>
</dbReference>
<dbReference type="Proteomes" id="UP000528322">
    <property type="component" value="Unassembled WGS sequence"/>
</dbReference>
<keyword evidence="2" id="KW-0808">Transferase</keyword>
<comment type="subunit">
    <text evidence="1">Heterotrimer of A, B and C subunits.</text>
</comment>
<reference evidence="2 3" key="1">
    <citation type="submission" date="2020-08" db="EMBL/GenBank/DDBJ databases">
        <title>Genomic Encyclopedia of Type Strains, Phase IV (KMG-IV): sequencing the most valuable type-strain genomes for metagenomic binning, comparative biology and taxonomic classification.</title>
        <authorList>
            <person name="Goeker M."/>
        </authorList>
    </citation>
    <scope>NUCLEOTIDE SEQUENCE [LARGE SCALE GENOMIC DNA]</scope>
    <source>
        <strain evidence="2 3">DSM 22071</strain>
    </source>
</reference>
<dbReference type="RefSeq" id="WP_183729175.1">
    <property type="nucleotide sequence ID" value="NZ_JACHID010000002.1"/>
</dbReference>
<dbReference type="Gene3D" id="1.10.20.60">
    <property type="entry name" value="Glu-tRNAGln amidotransferase C subunit, N-terminal domain"/>
    <property type="match status" value="1"/>
</dbReference>
<dbReference type="GO" id="GO:0050567">
    <property type="term" value="F:glutaminyl-tRNA synthase (glutamine-hydrolyzing) activity"/>
    <property type="evidence" value="ECO:0007669"/>
    <property type="project" value="UniProtKB-UniRule"/>
</dbReference>
<comment type="caution">
    <text evidence="2">The sequence shown here is derived from an EMBL/GenBank/DDBJ whole genome shotgun (WGS) entry which is preliminary data.</text>
</comment>
<keyword evidence="1" id="KW-0648">Protein biosynthesis</keyword>
<comment type="catalytic activity">
    <reaction evidence="1">
        <text>L-glutamyl-tRNA(Gln) + L-glutamine + ATP + H2O = L-glutaminyl-tRNA(Gln) + L-glutamate + ADP + phosphate + H(+)</text>
        <dbReference type="Rhea" id="RHEA:17521"/>
        <dbReference type="Rhea" id="RHEA-COMP:9681"/>
        <dbReference type="Rhea" id="RHEA-COMP:9684"/>
        <dbReference type="ChEBI" id="CHEBI:15377"/>
        <dbReference type="ChEBI" id="CHEBI:15378"/>
        <dbReference type="ChEBI" id="CHEBI:29985"/>
        <dbReference type="ChEBI" id="CHEBI:30616"/>
        <dbReference type="ChEBI" id="CHEBI:43474"/>
        <dbReference type="ChEBI" id="CHEBI:58359"/>
        <dbReference type="ChEBI" id="CHEBI:78520"/>
        <dbReference type="ChEBI" id="CHEBI:78521"/>
        <dbReference type="ChEBI" id="CHEBI:456216"/>
    </reaction>
</comment>
<sequence>MKITQDEVLHIAKLSRLALSTEEVEMYQQDLSSILGYMDTLNSLDTRDVTATSHAVASAAFLREDTVTPSLPMEKVLRNAPDQDMDHFRVPPVIE</sequence>
<protein>
    <recommendedName>
        <fullName evidence="1">Aspartyl/glutamyl-tRNA(Asn/Gln) amidotransferase subunit C</fullName>
        <shortName evidence="1">Asp/Glu-ADT subunit C</shortName>
        <ecNumber evidence="1">6.3.5.-</ecNumber>
    </recommendedName>
</protein>
<evidence type="ECO:0000313" key="3">
    <source>
        <dbReference type="Proteomes" id="UP000528322"/>
    </source>
</evidence>
<dbReference type="PANTHER" id="PTHR15004:SF0">
    <property type="entry name" value="GLUTAMYL-TRNA(GLN) AMIDOTRANSFERASE SUBUNIT C, MITOCHONDRIAL"/>
    <property type="match status" value="1"/>
</dbReference>
<dbReference type="Pfam" id="PF02686">
    <property type="entry name" value="GatC"/>
    <property type="match status" value="1"/>
</dbReference>
<dbReference type="GO" id="GO:0006450">
    <property type="term" value="P:regulation of translational fidelity"/>
    <property type="evidence" value="ECO:0007669"/>
    <property type="project" value="InterPro"/>
</dbReference>
<keyword evidence="1" id="KW-0067">ATP-binding</keyword>
<comment type="similarity">
    <text evidence="1">Belongs to the GatC family.</text>
</comment>
<comment type="function">
    <text evidence="1">Allows the formation of correctly charged Asn-tRNA(Asn) or Gln-tRNA(Gln) through the transamidation of misacylated Asp-tRNA(Asn) or Glu-tRNA(Gln) in organisms which lack either or both of asparaginyl-tRNA or glutaminyl-tRNA synthetases. The reaction takes place in the presence of glutamine and ATP through an activated phospho-Asp-tRNA(Asn) or phospho-Glu-tRNA(Gln).</text>
</comment>
<gene>
    <name evidence="1" type="primary">gatC</name>
    <name evidence="2" type="ORF">HNR37_000414</name>
</gene>
<dbReference type="GO" id="GO:0070681">
    <property type="term" value="P:glutaminyl-tRNAGln biosynthesis via transamidation"/>
    <property type="evidence" value="ECO:0007669"/>
    <property type="project" value="TreeGrafter"/>
</dbReference>
<name>A0A7W8DGD0_9BACT</name>
<dbReference type="GO" id="GO:0006412">
    <property type="term" value="P:translation"/>
    <property type="evidence" value="ECO:0007669"/>
    <property type="project" value="UniProtKB-UniRule"/>
</dbReference>
<dbReference type="PANTHER" id="PTHR15004">
    <property type="entry name" value="GLUTAMYL-TRNA(GLN) AMIDOTRANSFERASE SUBUNIT C, MITOCHONDRIAL"/>
    <property type="match status" value="1"/>
</dbReference>
<dbReference type="GO" id="GO:0016740">
    <property type="term" value="F:transferase activity"/>
    <property type="evidence" value="ECO:0007669"/>
    <property type="project" value="UniProtKB-KW"/>
</dbReference>
<proteinExistence type="inferred from homology"/>
<dbReference type="GO" id="GO:0005524">
    <property type="term" value="F:ATP binding"/>
    <property type="evidence" value="ECO:0007669"/>
    <property type="project" value="UniProtKB-KW"/>
</dbReference>
<accession>A0A7W8DGD0</accession>
<dbReference type="NCBIfam" id="TIGR00135">
    <property type="entry name" value="gatC"/>
    <property type="match status" value="1"/>
</dbReference>
<evidence type="ECO:0000256" key="1">
    <source>
        <dbReference type="HAMAP-Rule" id="MF_00122"/>
    </source>
</evidence>
<evidence type="ECO:0000313" key="2">
    <source>
        <dbReference type="EMBL" id="MBB5021108.1"/>
    </source>
</evidence>
<keyword evidence="1 2" id="KW-0436">Ligase</keyword>
<comment type="catalytic activity">
    <reaction evidence="1">
        <text>L-aspartyl-tRNA(Asn) + L-glutamine + ATP + H2O = L-asparaginyl-tRNA(Asn) + L-glutamate + ADP + phosphate + 2 H(+)</text>
        <dbReference type="Rhea" id="RHEA:14513"/>
        <dbReference type="Rhea" id="RHEA-COMP:9674"/>
        <dbReference type="Rhea" id="RHEA-COMP:9677"/>
        <dbReference type="ChEBI" id="CHEBI:15377"/>
        <dbReference type="ChEBI" id="CHEBI:15378"/>
        <dbReference type="ChEBI" id="CHEBI:29985"/>
        <dbReference type="ChEBI" id="CHEBI:30616"/>
        <dbReference type="ChEBI" id="CHEBI:43474"/>
        <dbReference type="ChEBI" id="CHEBI:58359"/>
        <dbReference type="ChEBI" id="CHEBI:78515"/>
        <dbReference type="ChEBI" id="CHEBI:78516"/>
        <dbReference type="ChEBI" id="CHEBI:456216"/>
    </reaction>
</comment>